<dbReference type="Pfam" id="PF01852">
    <property type="entry name" value="START"/>
    <property type="match status" value="1"/>
</dbReference>
<dbReference type="EMBL" id="PJQM01002204">
    <property type="protein sequence ID" value="RCH97252.1"/>
    <property type="molecule type" value="Genomic_DNA"/>
</dbReference>
<dbReference type="InterPro" id="IPR002913">
    <property type="entry name" value="START_lipid-bd_dom"/>
</dbReference>
<sequence length="292" mass="32067">MTVTSPHSETARKAMALLKEYADNLDGWHLSQEKDCVKLYNKTVDTSPVAIVRGETVLEGHTYTPQQVATVATLPGCRKIWDEKYDTSEIKAMYGRYEALFWVKLKAPWPVSPRDMAATSYREISEDECYIVMTSVQDVLIPPVSGCVRANLMISGWKIVKTEVGVAITYITQVDLAGSIPSSFLKSIQQQVPLCAGSVVKYIQEHGYAPTSVECSAEFKSESFEHAKKEYAASLDGVGNCSWLISRKMYPSGFKVSLTGTASEQTEDASSGDKLLVISGIQGPVTVKINKT</sequence>
<dbReference type="PANTHER" id="PTHR19308">
    <property type="entry name" value="PHOSPHATIDYLCHOLINE TRANSFER PROTEIN"/>
    <property type="match status" value="1"/>
</dbReference>
<protein>
    <recommendedName>
        <fullName evidence="1">START domain-containing protein</fullName>
    </recommendedName>
</protein>
<dbReference type="GO" id="GO:0008289">
    <property type="term" value="F:lipid binding"/>
    <property type="evidence" value="ECO:0007669"/>
    <property type="project" value="InterPro"/>
</dbReference>
<evidence type="ECO:0000313" key="3">
    <source>
        <dbReference type="Proteomes" id="UP000253551"/>
    </source>
</evidence>
<name>A0A367K4R5_RHIST</name>
<dbReference type="PANTHER" id="PTHR19308:SF14">
    <property type="entry name" value="START DOMAIN-CONTAINING PROTEIN"/>
    <property type="match status" value="1"/>
</dbReference>
<dbReference type="AlphaFoldDB" id="A0A367K4R5"/>
<dbReference type="PROSITE" id="PS50848">
    <property type="entry name" value="START"/>
    <property type="match status" value="1"/>
</dbReference>
<organism evidence="2 3">
    <name type="scientific">Rhizopus stolonifer</name>
    <name type="common">Rhizopus nigricans</name>
    <dbReference type="NCBI Taxonomy" id="4846"/>
    <lineage>
        <taxon>Eukaryota</taxon>
        <taxon>Fungi</taxon>
        <taxon>Fungi incertae sedis</taxon>
        <taxon>Mucoromycota</taxon>
        <taxon>Mucoromycotina</taxon>
        <taxon>Mucoromycetes</taxon>
        <taxon>Mucorales</taxon>
        <taxon>Mucorineae</taxon>
        <taxon>Rhizopodaceae</taxon>
        <taxon>Rhizopus</taxon>
    </lineage>
</organism>
<dbReference type="Proteomes" id="UP000253551">
    <property type="component" value="Unassembled WGS sequence"/>
</dbReference>
<evidence type="ECO:0000259" key="1">
    <source>
        <dbReference type="PROSITE" id="PS50848"/>
    </source>
</evidence>
<gene>
    <name evidence="2" type="ORF">CU098_005744</name>
</gene>
<keyword evidence="3" id="KW-1185">Reference proteome</keyword>
<reference evidence="2 3" key="1">
    <citation type="journal article" date="2018" name="G3 (Bethesda)">
        <title>Phylogenetic and Phylogenomic Definition of Rhizopus Species.</title>
        <authorList>
            <person name="Gryganskyi A.P."/>
            <person name="Golan J."/>
            <person name="Dolatabadi S."/>
            <person name="Mondo S."/>
            <person name="Robb S."/>
            <person name="Idnurm A."/>
            <person name="Muszewska A."/>
            <person name="Steczkiewicz K."/>
            <person name="Masonjones S."/>
            <person name="Liao H.L."/>
            <person name="Gajdeczka M.T."/>
            <person name="Anike F."/>
            <person name="Vuek A."/>
            <person name="Anishchenko I.M."/>
            <person name="Voigt K."/>
            <person name="de Hoog G.S."/>
            <person name="Smith M.E."/>
            <person name="Heitman J."/>
            <person name="Vilgalys R."/>
            <person name="Stajich J.E."/>
        </authorList>
    </citation>
    <scope>NUCLEOTIDE SEQUENCE [LARGE SCALE GENOMIC DNA]</scope>
    <source>
        <strain evidence="2 3">LSU 92-RS-03</strain>
    </source>
</reference>
<dbReference type="STRING" id="4846.A0A367K4R5"/>
<evidence type="ECO:0000313" key="2">
    <source>
        <dbReference type="EMBL" id="RCH97252.1"/>
    </source>
</evidence>
<accession>A0A367K4R5</accession>
<dbReference type="OrthoDB" id="196858at2759"/>
<dbReference type="SUPFAM" id="SSF55961">
    <property type="entry name" value="Bet v1-like"/>
    <property type="match status" value="1"/>
</dbReference>
<dbReference type="CDD" id="cd00177">
    <property type="entry name" value="START"/>
    <property type="match status" value="1"/>
</dbReference>
<dbReference type="GO" id="GO:0005737">
    <property type="term" value="C:cytoplasm"/>
    <property type="evidence" value="ECO:0007669"/>
    <property type="project" value="UniProtKB-ARBA"/>
</dbReference>
<comment type="caution">
    <text evidence="2">The sequence shown here is derived from an EMBL/GenBank/DDBJ whole genome shotgun (WGS) entry which is preliminary data.</text>
</comment>
<proteinExistence type="predicted"/>
<feature type="domain" description="START" evidence="1">
    <location>
        <begin position="17"/>
        <end position="187"/>
    </location>
</feature>
<dbReference type="InterPro" id="IPR023393">
    <property type="entry name" value="START-like_dom_sf"/>
</dbReference>
<dbReference type="InterPro" id="IPR051213">
    <property type="entry name" value="START_lipid_transfer"/>
</dbReference>
<dbReference type="Gene3D" id="3.30.530.20">
    <property type="match status" value="1"/>
</dbReference>